<dbReference type="InterPro" id="IPR036388">
    <property type="entry name" value="WH-like_DNA-bd_sf"/>
</dbReference>
<comment type="similarity">
    <text evidence="1">Belongs to the sigma-70 factor family. ECF subfamily.</text>
</comment>
<dbReference type="Gene3D" id="1.10.10.10">
    <property type="entry name" value="Winged helix-like DNA-binding domain superfamily/Winged helix DNA-binding domain"/>
    <property type="match status" value="1"/>
</dbReference>
<dbReference type="GO" id="GO:0003677">
    <property type="term" value="F:DNA binding"/>
    <property type="evidence" value="ECO:0007669"/>
    <property type="project" value="UniProtKB-KW"/>
</dbReference>
<dbReference type="GO" id="GO:0016987">
    <property type="term" value="F:sigma factor activity"/>
    <property type="evidence" value="ECO:0007669"/>
    <property type="project" value="UniProtKB-KW"/>
</dbReference>
<dbReference type="NCBIfam" id="TIGR02937">
    <property type="entry name" value="sigma70-ECF"/>
    <property type="match status" value="1"/>
</dbReference>
<evidence type="ECO:0000259" key="7">
    <source>
        <dbReference type="Pfam" id="PF04545"/>
    </source>
</evidence>
<dbReference type="Proteomes" id="UP000622317">
    <property type="component" value="Unassembled WGS sequence"/>
</dbReference>
<dbReference type="InterPro" id="IPR014284">
    <property type="entry name" value="RNA_pol_sigma-70_dom"/>
</dbReference>
<evidence type="ECO:0000313" key="9">
    <source>
        <dbReference type="Proteomes" id="UP000622317"/>
    </source>
</evidence>
<dbReference type="SUPFAM" id="SSF88659">
    <property type="entry name" value="Sigma3 and sigma4 domains of RNA polymerase sigma factors"/>
    <property type="match status" value="1"/>
</dbReference>
<evidence type="ECO:0000256" key="3">
    <source>
        <dbReference type="ARBA" id="ARBA00023082"/>
    </source>
</evidence>
<dbReference type="PANTHER" id="PTHR43133:SF51">
    <property type="entry name" value="RNA POLYMERASE SIGMA FACTOR"/>
    <property type="match status" value="1"/>
</dbReference>
<dbReference type="Gene3D" id="1.10.1740.10">
    <property type="match status" value="1"/>
</dbReference>
<evidence type="ECO:0000313" key="8">
    <source>
        <dbReference type="EMBL" id="MBD5781313.1"/>
    </source>
</evidence>
<keyword evidence="2" id="KW-0805">Transcription regulation</keyword>
<name>A0A927FA56_9BACT</name>
<dbReference type="InterPro" id="IPR013325">
    <property type="entry name" value="RNA_pol_sigma_r2"/>
</dbReference>
<keyword evidence="3" id="KW-0731">Sigma factor</keyword>
<organism evidence="8 9">
    <name type="scientific">Pelagicoccus enzymogenes</name>
    <dbReference type="NCBI Taxonomy" id="2773457"/>
    <lineage>
        <taxon>Bacteria</taxon>
        <taxon>Pseudomonadati</taxon>
        <taxon>Verrucomicrobiota</taxon>
        <taxon>Opitutia</taxon>
        <taxon>Puniceicoccales</taxon>
        <taxon>Pelagicoccaceae</taxon>
        <taxon>Pelagicoccus</taxon>
    </lineage>
</organism>
<dbReference type="InterPro" id="IPR013324">
    <property type="entry name" value="RNA_pol_sigma_r3/r4-like"/>
</dbReference>
<dbReference type="InterPro" id="IPR007627">
    <property type="entry name" value="RNA_pol_sigma70_r2"/>
</dbReference>
<comment type="caution">
    <text evidence="8">The sequence shown here is derived from an EMBL/GenBank/DDBJ whole genome shotgun (WGS) entry which is preliminary data.</text>
</comment>
<dbReference type="AlphaFoldDB" id="A0A927FA56"/>
<dbReference type="Pfam" id="PF04542">
    <property type="entry name" value="Sigma70_r2"/>
    <property type="match status" value="1"/>
</dbReference>
<sequence>MQRDAKQVLTELLVLKAQGGEEEAFSELYELWKLDLFRLIRFAVRDGQAAEEIAQETWISIAKALRGVEDPSAFRAWALRIARRRSVDWIRKQESERWVRRKLEAERPSAADPPTADSAESAALSEAIQKLDTDSRLLIHLFYETGLTVEEVGLALELPAGTVKSRLFALREKLKREIERTLK</sequence>
<evidence type="ECO:0000259" key="6">
    <source>
        <dbReference type="Pfam" id="PF04542"/>
    </source>
</evidence>
<keyword evidence="4" id="KW-0238">DNA-binding</keyword>
<dbReference type="PANTHER" id="PTHR43133">
    <property type="entry name" value="RNA POLYMERASE ECF-TYPE SIGMA FACTO"/>
    <property type="match status" value="1"/>
</dbReference>
<dbReference type="RefSeq" id="WP_191618411.1">
    <property type="nucleotide sequence ID" value="NZ_JACYFG010000040.1"/>
</dbReference>
<evidence type="ECO:0000256" key="2">
    <source>
        <dbReference type="ARBA" id="ARBA00023015"/>
    </source>
</evidence>
<feature type="domain" description="RNA polymerase sigma-70 region 4" evidence="7">
    <location>
        <begin position="127"/>
        <end position="175"/>
    </location>
</feature>
<reference evidence="8" key="1">
    <citation type="submission" date="2020-09" db="EMBL/GenBank/DDBJ databases">
        <title>Pelagicoccus enzymogenes sp. nov. with an EPS production, isolated from marine sediment.</title>
        <authorList>
            <person name="Feng X."/>
        </authorList>
    </citation>
    <scope>NUCLEOTIDE SEQUENCE</scope>
    <source>
        <strain evidence="8">NFK12</strain>
    </source>
</reference>
<feature type="domain" description="RNA polymerase sigma-70 region 2" evidence="6">
    <location>
        <begin position="28"/>
        <end position="94"/>
    </location>
</feature>
<evidence type="ECO:0000256" key="1">
    <source>
        <dbReference type="ARBA" id="ARBA00010641"/>
    </source>
</evidence>
<dbReference type="SUPFAM" id="SSF88946">
    <property type="entry name" value="Sigma2 domain of RNA polymerase sigma factors"/>
    <property type="match status" value="1"/>
</dbReference>
<keyword evidence="9" id="KW-1185">Reference proteome</keyword>
<dbReference type="EMBL" id="JACYFG010000040">
    <property type="protein sequence ID" value="MBD5781313.1"/>
    <property type="molecule type" value="Genomic_DNA"/>
</dbReference>
<evidence type="ECO:0000256" key="5">
    <source>
        <dbReference type="ARBA" id="ARBA00023163"/>
    </source>
</evidence>
<accession>A0A927FA56</accession>
<gene>
    <name evidence="8" type="ORF">IEN85_17565</name>
</gene>
<dbReference type="InterPro" id="IPR039425">
    <property type="entry name" value="RNA_pol_sigma-70-like"/>
</dbReference>
<dbReference type="Pfam" id="PF04545">
    <property type="entry name" value="Sigma70_r4"/>
    <property type="match status" value="1"/>
</dbReference>
<proteinExistence type="inferred from homology"/>
<protein>
    <submittedName>
        <fullName evidence="8">Sigma-70 family RNA polymerase sigma factor</fullName>
    </submittedName>
</protein>
<dbReference type="InterPro" id="IPR007630">
    <property type="entry name" value="RNA_pol_sigma70_r4"/>
</dbReference>
<evidence type="ECO:0000256" key="4">
    <source>
        <dbReference type="ARBA" id="ARBA00023125"/>
    </source>
</evidence>
<dbReference type="GO" id="GO:0006352">
    <property type="term" value="P:DNA-templated transcription initiation"/>
    <property type="evidence" value="ECO:0007669"/>
    <property type="project" value="InterPro"/>
</dbReference>
<keyword evidence="5" id="KW-0804">Transcription</keyword>